<dbReference type="Proteomes" id="UP001458880">
    <property type="component" value="Unassembled WGS sequence"/>
</dbReference>
<sequence length="107" mass="12142">MMKLLKIISKNLLKSETCCNKFRLIIISITKLNLTNGLMEITPFYLYLAMIASNDEAIINEPKVKHEEAISRFNTSKNGAEESGAKLGFTTNFGRCNEMFNRLTSIF</sequence>
<dbReference type="AlphaFoldDB" id="A0AAW1L7K1"/>
<gene>
    <name evidence="1" type="ORF">QE152_g15640</name>
</gene>
<protein>
    <submittedName>
        <fullName evidence="1">Uncharacterized protein</fullName>
    </submittedName>
</protein>
<comment type="caution">
    <text evidence="1">The sequence shown here is derived from an EMBL/GenBank/DDBJ whole genome shotgun (WGS) entry which is preliminary data.</text>
</comment>
<name>A0AAW1L7K1_POPJA</name>
<accession>A0AAW1L7K1</accession>
<proteinExistence type="predicted"/>
<evidence type="ECO:0000313" key="1">
    <source>
        <dbReference type="EMBL" id="KAK9729974.1"/>
    </source>
</evidence>
<reference evidence="1 2" key="1">
    <citation type="journal article" date="2024" name="BMC Genomics">
        <title>De novo assembly and annotation of Popillia japonica's genome with initial clues to its potential as an invasive pest.</title>
        <authorList>
            <person name="Cucini C."/>
            <person name="Boschi S."/>
            <person name="Funari R."/>
            <person name="Cardaioli E."/>
            <person name="Iannotti N."/>
            <person name="Marturano G."/>
            <person name="Paoli F."/>
            <person name="Bruttini M."/>
            <person name="Carapelli A."/>
            <person name="Frati F."/>
            <person name="Nardi F."/>
        </authorList>
    </citation>
    <scope>NUCLEOTIDE SEQUENCE [LARGE SCALE GENOMIC DNA]</scope>
    <source>
        <strain evidence="1">DMR45628</strain>
    </source>
</reference>
<organism evidence="1 2">
    <name type="scientific">Popillia japonica</name>
    <name type="common">Japanese beetle</name>
    <dbReference type="NCBI Taxonomy" id="7064"/>
    <lineage>
        <taxon>Eukaryota</taxon>
        <taxon>Metazoa</taxon>
        <taxon>Ecdysozoa</taxon>
        <taxon>Arthropoda</taxon>
        <taxon>Hexapoda</taxon>
        <taxon>Insecta</taxon>
        <taxon>Pterygota</taxon>
        <taxon>Neoptera</taxon>
        <taxon>Endopterygota</taxon>
        <taxon>Coleoptera</taxon>
        <taxon>Polyphaga</taxon>
        <taxon>Scarabaeiformia</taxon>
        <taxon>Scarabaeidae</taxon>
        <taxon>Rutelinae</taxon>
        <taxon>Popillia</taxon>
    </lineage>
</organism>
<evidence type="ECO:0000313" key="2">
    <source>
        <dbReference type="Proteomes" id="UP001458880"/>
    </source>
</evidence>
<keyword evidence="2" id="KW-1185">Reference proteome</keyword>
<dbReference type="EMBL" id="JASPKY010000155">
    <property type="protein sequence ID" value="KAK9729974.1"/>
    <property type="molecule type" value="Genomic_DNA"/>
</dbReference>